<dbReference type="InterPro" id="IPR036969">
    <property type="entry name" value="Citrate_synthase_sf"/>
</dbReference>
<dbReference type="GO" id="GO:0046912">
    <property type="term" value="F:acyltransferase activity, acyl groups converted into alkyl on transfer"/>
    <property type="evidence" value="ECO:0007669"/>
    <property type="project" value="InterPro"/>
</dbReference>
<evidence type="ECO:0008006" key="4">
    <source>
        <dbReference type="Google" id="ProtNLM"/>
    </source>
</evidence>
<protein>
    <recommendedName>
        <fullName evidence="4">Citrate synthase</fullName>
    </recommendedName>
</protein>
<sequence length="120" mass="12834">CPGDRGVSVSLVPQNAPCVLLAARHASATTNLKDVLATMIPKEQAKIKSFRQQHGSTAIGQITVDMGIRFRGYSIPECQKKLPKAAGGEEPLPEGLFWLLVTGEIPTQEQVLPTRGLGNS</sequence>
<evidence type="ECO:0000313" key="3">
    <source>
        <dbReference type="Proteomes" id="UP000694413"/>
    </source>
</evidence>
<dbReference type="SUPFAM" id="SSF48256">
    <property type="entry name" value="Citrate synthase"/>
    <property type="match status" value="1"/>
</dbReference>
<dbReference type="Proteomes" id="UP000694413">
    <property type="component" value="Unassembled WGS sequence"/>
</dbReference>
<dbReference type="GO" id="GO:0005975">
    <property type="term" value="P:carbohydrate metabolic process"/>
    <property type="evidence" value="ECO:0007669"/>
    <property type="project" value="TreeGrafter"/>
</dbReference>
<dbReference type="AlphaFoldDB" id="A0A8D2M0U2"/>
<comment type="pathway">
    <text evidence="1">Carbohydrate metabolism; tricarboxylic acid cycle; isocitrate from oxaloacetate: step 1/2.</text>
</comment>
<reference evidence="2" key="1">
    <citation type="submission" date="2025-08" db="UniProtKB">
        <authorList>
            <consortium name="Ensembl"/>
        </authorList>
    </citation>
    <scope>IDENTIFICATION</scope>
</reference>
<organism evidence="2 3">
    <name type="scientific">Zonotrichia albicollis</name>
    <name type="common">White-throated sparrow</name>
    <name type="synonym">Fringilla albicollis</name>
    <dbReference type="NCBI Taxonomy" id="44394"/>
    <lineage>
        <taxon>Eukaryota</taxon>
        <taxon>Metazoa</taxon>
        <taxon>Chordata</taxon>
        <taxon>Craniata</taxon>
        <taxon>Vertebrata</taxon>
        <taxon>Euteleostomi</taxon>
        <taxon>Archelosauria</taxon>
        <taxon>Archosauria</taxon>
        <taxon>Dinosauria</taxon>
        <taxon>Saurischia</taxon>
        <taxon>Theropoda</taxon>
        <taxon>Coelurosauria</taxon>
        <taxon>Aves</taxon>
        <taxon>Neognathae</taxon>
        <taxon>Neoaves</taxon>
        <taxon>Telluraves</taxon>
        <taxon>Australaves</taxon>
        <taxon>Passeriformes</taxon>
        <taxon>Passerellidae</taxon>
        <taxon>Zonotrichia</taxon>
    </lineage>
</organism>
<dbReference type="InterPro" id="IPR002020">
    <property type="entry name" value="Citrate_synthase"/>
</dbReference>
<dbReference type="GO" id="GO:0005759">
    <property type="term" value="C:mitochondrial matrix"/>
    <property type="evidence" value="ECO:0007669"/>
    <property type="project" value="TreeGrafter"/>
</dbReference>
<dbReference type="PANTHER" id="PTHR11739:SF8">
    <property type="entry name" value="CITRATE SYNTHASE, MITOCHONDRIAL"/>
    <property type="match status" value="1"/>
</dbReference>
<reference evidence="2" key="2">
    <citation type="submission" date="2025-09" db="UniProtKB">
        <authorList>
            <consortium name="Ensembl"/>
        </authorList>
    </citation>
    <scope>IDENTIFICATION</scope>
</reference>
<keyword evidence="3" id="KW-1185">Reference proteome</keyword>
<dbReference type="Gene3D" id="1.10.580.10">
    <property type="entry name" value="Citrate Synthase, domain 1"/>
    <property type="match status" value="1"/>
</dbReference>
<evidence type="ECO:0000256" key="1">
    <source>
        <dbReference type="ARBA" id="ARBA00004751"/>
    </source>
</evidence>
<name>A0A8D2M0U2_ZONAL</name>
<dbReference type="GO" id="GO:0006099">
    <property type="term" value="P:tricarboxylic acid cycle"/>
    <property type="evidence" value="ECO:0007669"/>
    <property type="project" value="TreeGrafter"/>
</dbReference>
<accession>A0A8D2M0U2</accession>
<evidence type="ECO:0000313" key="2">
    <source>
        <dbReference type="Ensembl" id="ENSZALP00000000492.1"/>
    </source>
</evidence>
<dbReference type="InterPro" id="IPR016142">
    <property type="entry name" value="Citrate_synth-like_lrg_a-sub"/>
</dbReference>
<proteinExistence type="predicted"/>
<dbReference type="Ensembl" id="ENSZALT00000000837.1">
    <property type="protein sequence ID" value="ENSZALP00000000492.1"/>
    <property type="gene ID" value="ENSZALG00000000583.1"/>
</dbReference>
<dbReference type="PANTHER" id="PTHR11739">
    <property type="entry name" value="CITRATE SYNTHASE"/>
    <property type="match status" value="1"/>
</dbReference>